<feature type="region of interest" description="Disordered" evidence="1">
    <location>
        <begin position="350"/>
        <end position="371"/>
    </location>
</feature>
<gene>
    <name evidence="4" type="ORF">BG006_008333</name>
</gene>
<keyword evidence="5" id="KW-1185">Reference proteome</keyword>
<feature type="region of interest" description="Disordered" evidence="1">
    <location>
        <begin position="190"/>
        <end position="251"/>
    </location>
</feature>
<feature type="compositionally biased region" description="Basic residues" evidence="1">
    <location>
        <begin position="361"/>
        <end position="371"/>
    </location>
</feature>
<evidence type="ECO:0000256" key="2">
    <source>
        <dbReference type="SAM" id="Phobius"/>
    </source>
</evidence>
<feature type="signal peptide" evidence="3">
    <location>
        <begin position="1"/>
        <end position="39"/>
    </location>
</feature>
<dbReference type="Proteomes" id="UP000696485">
    <property type="component" value="Unassembled WGS sequence"/>
</dbReference>
<feature type="chain" id="PRO_5040229639" evidence="3">
    <location>
        <begin position="40"/>
        <end position="371"/>
    </location>
</feature>
<keyword evidence="2" id="KW-0472">Membrane</keyword>
<proteinExistence type="predicted"/>
<keyword evidence="3" id="KW-0732">Signal</keyword>
<evidence type="ECO:0000256" key="3">
    <source>
        <dbReference type="SAM" id="SignalP"/>
    </source>
</evidence>
<feature type="transmembrane region" description="Helical" evidence="2">
    <location>
        <begin position="164"/>
        <end position="185"/>
    </location>
</feature>
<protein>
    <submittedName>
        <fullName evidence="4">Uncharacterized protein</fullName>
    </submittedName>
</protein>
<evidence type="ECO:0000256" key="1">
    <source>
        <dbReference type="SAM" id="MobiDB-lite"/>
    </source>
</evidence>
<feature type="region of interest" description="Disordered" evidence="1">
    <location>
        <begin position="265"/>
        <end position="293"/>
    </location>
</feature>
<reference evidence="4" key="1">
    <citation type="journal article" date="2020" name="Fungal Divers.">
        <title>Resolving the Mortierellaceae phylogeny through synthesis of multi-gene phylogenetics and phylogenomics.</title>
        <authorList>
            <person name="Vandepol N."/>
            <person name="Liber J."/>
            <person name="Desiro A."/>
            <person name="Na H."/>
            <person name="Kennedy M."/>
            <person name="Barry K."/>
            <person name="Grigoriev I.V."/>
            <person name="Miller A.N."/>
            <person name="O'Donnell K."/>
            <person name="Stajich J.E."/>
            <person name="Bonito G."/>
        </authorList>
    </citation>
    <scope>NUCLEOTIDE SEQUENCE</scope>
    <source>
        <strain evidence="4">NVP1</strain>
    </source>
</reference>
<sequence>MARTTASSTRRSPPHMSWFSPRRLATALLVLSLASSAVADITLTFYDAAGIQLGGPQTIPRELCTNIDSTAFPSGFASVKASDPQAALNLYDQAYCPFTIRSAVGQWSSDKVPGSIKAVRYEGTSKSPPGTIDIKEFPKGMVIQTKVPDPEGIQWVIDPKKATALIIIVSVILVIGVAIGVYQVYQAAQYKPPPKKPKKQTGLNTKKIKKKDAYFKKPMKDDEQSFQRLHNDSSPEPSQQMMERSRESQLSEGTYLDWTSRNNSQVNVSHANTNKPPRPQETSIDMRGTQSPNRSYTPDLINFDNNNNNTNMYSSTNNSAYSNNFNNNLNNNLNNNQRGRGGEVLVPMNNLDYSQNQGRSVVRRSSRSRSR</sequence>
<comment type="caution">
    <text evidence="4">The sequence shown here is derived from an EMBL/GenBank/DDBJ whole genome shotgun (WGS) entry which is preliminary data.</text>
</comment>
<name>A0A9P5VQA7_9FUNG</name>
<dbReference type="AlphaFoldDB" id="A0A9P5VQA7"/>
<keyword evidence="2" id="KW-0812">Transmembrane</keyword>
<evidence type="ECO:0000313" key="5">
    <source>
        <dbReference type="Proteomes" id="UP000696485"/>
    </source>
</evidence>
<accession>A0A9P5VQA7</accession>
<feature type="compositionally biased region" description="Basic and acidic residues" evidence="1">
    <location>
        <begin position="211"/>
        <end position="233"/>
    </location>
</feature>
<keyword evidence="2" id="KW-1133">Transmembrane helix</keyword>
<dbReference type="EMBL" id="JAAAUY010000056">
    <property type="protein sequence ID" value="KAF9336532.1"/>
    <property type="molecule type" value="Genomic_DNA"/>
</dbReference>
<organism evidence="4 5">
    <name type="scientific">Podila minutissima</name>
    <dbReference type="NCBI Taxonomy" id="64525"/>
    <lineage>
        <taxon>Eukaryota</taxon>
        <taxon>Fungi</taxon>
        <taxon>Fungi incertae sedis</taxon>
        <taxon>Mucoromycota</taxon>
        <taxon>Mortierellomycotina</taxon>
        <taxon>Mortierellomycetes</taxon>
        <taxon>Mortierellales</taxon>
        <taxon>Mortierellaceae</taxon>
        <taxon>Podila</taxon>
    </lineage>
</organism>
<evidence type="ECO:0000313" key="4">
    <source>
        <dbReference type="EMBL" id="KAF9336532.1"/>
    </source>
</evidence>